<proteinExistence type="predicted"/>
<dbReference type="STRING" id="7375.A0A0L0CBF9"/>
<organism evidence="1 2">
    <name type="scientific">Lucilia cuprina</name>
    <name type="common">Green bottle fly</name>
    <name type="synonym">Australian sheep blowfly</name>
    <dbReference type="NCBI Taxonomy" id="7375"/>
    <lineage>
        <taxon>Eukaryota</taxon>
        <taxon>Metazoa</taxon>
        <taxon>Ecdysozoa</taxon>
        <taxon>Arthropoda</taxon>
        <taxon>Hexapoda</taxon>
        <taxon>Insecta</taxon>
        <taxon>Pterygota</taxon>
        <taxon>Neoptera</taxon>
        <taxon>Endopterygota</taxon>
        <taxon>Diptera</taxon>
        <taxon>Brachycera</taxon>
        <taxon>Muscomorpha</taxon>
        <taxon>Oestroidea</taxon>
        <taxon>Calliphoridae</taxon>
        <taxon>Luciliinae</taxon>
        <taxon>Lucilia</taxon>
    </lineage>
</organism>
<evidence type="ECO:0008006" key="3">
    <source>
        <dbReference type="Google" id="ProtNLM"/>
    </source>
</evidence>
<keyword evidence="2" id="KW-1185">Reference proteome</keyword>
<gene>
    <name evidence="1" type="ORF">FF38_07357</name>
</gene>
<feature type="non-terminal residue" evidence="1">
    <location>
        <position position="1"/>
    </location>
</feature>
<comment type="caution">
    <text evidence="1">The sequence shown here is derived from an EMBL/GenBank/DDBJ whole genome shotgun (WGS) entry which is preliminary data.</text>
</comment>
<dbReference type="AlphaFoldDB" id="A0A0L0CBF9"/>
<dbReference type="Proteomes" id="UP000037069">
    <property type="component" value="Unassembled WGS sequence"/>
</dbReference>
<dbReference type="InterPro" id="IPR019410">
    <property type="entry name" value="Methyltransf_16"/>
</dbReference>
<evidence type="ECO:0000313" key="2">
    <source>
        <dbReference type="Proteomes" id="UP000037069"/>
    </source>
</evidence>
<dbReference type="SUPFAM" id="SSF53335">
    <property type="entry name" value="S-adenosyl-L-methionine-dependent methyltransferases"/>
    <property type="match status" value="1"/>
</dbReference>
<sequence length="98" mass="10789">SKLGGTGGVVWQTTPRFAHWIWQADCPVRDYVIDCDIIELGSGTGCLANLLSPIVLSFLATDQSAVLKLCKENTKHLNNVEILKDQEPTSCEKTLPYI</sequence>
<accession>A0A0L0CBF9</accession>
<dbReference type="InterPro" id="IPR029063">
    <property type="entry name" value="SAM-dependent_MTases_sf"/>
</dbReference>
<dbReference type="EMBL" id="JRES01000650">
    <property type="protein sequence ID" value="KNC29596.1"/>
    <property type="molecule type" value="Genomic_DNA"/>
</dbReference>
<dbReference type="Pfam" id="PF10294">
    <property type="entry name" value="Methyltransf_16"/>
    <property type="match status" value="1"/>
</dbReference>
<evidence type="ECO:0000313" key="1">
    <source>
        <dbReference type="EMBL" id="KNC29596.1"/>
    </source>
</evidence>
<dbReference type="Gene3D" id="3.40.50.150">
    <property type="entry name" value="Vaccinia Virus protein VP39"/>
    <property type="match status" value="1"/>
</dbReference>
<reference evidence="1 2" key="1">
    <citation type="journal article" date="2015" name="Nat. Commun.">
        <title>Lucilia cuprina genome unlocks parasitic fly biology to underpin future interventions.</title>
        <authorList>
            <person name="Anstead C.A."/>
            <person name="Korhonen P.K."/>
            <person name="Young N.D."/>
            <person name="Hall R.S."/>
            <person name="Jex A.R."/>
            <person name="Murali S.C."/>
            <person name="Hughes D.S."/>
            <person name="Lee S.F."/>
            <person name="Perry T."/>
            <person name="Stroehlein A.J."/>
            <person name="Ansell B.R."/>
            <person name="Breugelmans B."/>
            <person name="Hofmann A."/>
            <person name="Qu J."/>
            <person name="Dugan S."/>
            <person name="Lee S.L."/>
            <person name="Chao H."/>
            <person name="Dinh H."/>
            <person name="Han Y."/>
            <person name="Doddapaneni H.V."/>
            <person name="Worley K.C."/>
            <person name="Muzny D.M."/>
            <person name="Ioannidis P."/>
            <person name="Waterhouse R.M."/>
            <person name="Zdobnov E.M."/>
            <person name="James P.J."/>
            <person name="Bagnall N.H."/>
            <person name="Kotze A.C."/>
            <person name="Gibbs R.A."/>
            <person name="Richards S."/>
            <person name="Batterham P."/>
            <person name="Gasser R.B."/>
        </authorList>
    </citation>
    <scope>NUCLEOTIDE SEQUENCE [LARGE SCALE GENOMIC DNA]</scope>
    <source>
        <strain evidence="1 2">LS</strain>
        <tissue evidence="1">Full body</tissue>
    </source>
</reference>
<name>A0A0L0CBF9_LUCCU</name>
<protein>
    <recommendedName>
        <fullName evidence="3">Methyltransferase small domain-containing protein</fullName>
    </recommendedName>
</protein>